<feature type="domain" description="RRM" evidence="4">
    <location>
        <begin position="8"/>
        <end position="87"/>
    </location>
</feature>
<organism evidence="5 6">
    <name type="scientific">Anaeramoeba flamelloides</name>
    <dbReference type="NCBI Taxonomy" id="1746091"/>
    <lineage>
        <taxon>Eukaryota</taxon>
        <taxon>Metamonada</taxon>
        <taxon>Anaeramoebidae</taxon>
        <taxon>Anaeramoeba</taxon>
    </lineage>
</organism>
<dbReference type="InterPro" id="IPR035979">
    <property type="entry name" value="RBD_domain_sf"/>
</dbReference>
<reference evidence="5" key="1">
    <citation type="submission" date="2022-08" db="EMBL/GenBank/DDBJ databases">
        <title>Novel sulphate-reducing endosymbionts in the free-living metamonad Anaeramoeba.</title>
        <authorList>
            <person name="Jerlstrom-Hultqvist J."/>
            <person name="Cepicka I."/>
            <person name="Gallot-Lavallee L."/>
            <person name="Salas-Leiva D."/>
            <person name="Curtis B.A."/>
            <person name="Zahonova K."/>
            <person name="Pipaliya S."/>
            <person name="Dacks J."/>
            <person name="Roger A.J."/>
        </authorList>
    </citation>
    <scope>NUCLEOTIDE SEQUENCE</scope>
    <source>
        <strain evidence="5">Busselton2</strain>
    </source>
</reference>
<proteinExistence type="predicted"/>
<dbReference type="CDD" id="cd12247">
    <property type="entry name" value="RRM2_U1A_like"/>
    <property type="match status" value="1"/>
</dbReference>
<keyword evidence="5" id="KW-0687">Ribonucleoprotein</keyword>
<gene>
    <name evidence="5" type="ORF">M0812_21350</name>
</gene>
<dbReference type="Pfam" id="PF00076">
    <property type="entry name" value="RRM_1"/>
    <property type="match status" value="2"/>
</dbReference>
<protein>
    <submittedName>
        <fullName evidence="5">U1 small nuclear ribonucleoprotein a</fullName>
    </submittedName>
</protein>
<dbReference type="SMART" id="SM00360">
    <property type="entry name" value="RRM"/>
    <property type="match status" value="2"/>
</dbReference>
<evidence type="ECO:0000259" key="4">
    <source>
        <dbReference type="PROSITE" id="PS50102"/>
    </source>
</evidence>
<dbReference type="Gene3D" id="3.30.70.330">
    <property type="match status" value="2"/>
</dbReference>
<dbReference type="GO" id="GO:1990904">
    <property type="term" value="C:ribonucleoprotein complex"/>
    <property type="evidence" value="ECO:0007669"/>
    <property type="project" value="UniProtKB-KW"/>
</dbReference>
<evidence type="ECO:0000256" key="3">
    <source>
        <dbReference type="SAM" id="MobiDB-lite"/>
    </source>
</evidence>
<sequence>MEEISAKPTLYINGLNGKIKKNEMTHQLYGIFHEYGKIVNISIKRTKQMREQAFISFSDTNSAATAMKKLQNTIFNQNPLKISFAKTPSYEVMRRNGSGFQFKRTRRKINQERSKRRKQLEKEQSEKSSQKSVENETPTSILFLENLPEDANIEFINILFENFKGFVQSRLIPNQSGYAFVEFSNESDAQEAKKNMNNFKLPGDILLKISFANV</sequence>
<dbReference type="SUPFAM" id="SSF54928">
    <property type="entry name" value="RNA-binding domain, RBD"/>
    <property type="match status" value="1"/>
</dbReference>
<dbReference type="PROSITE" id="PS50102">
    <property type="entry name" value="RRM"/>
    <property type="match status" value="2"/>
</dbReference>
<evidence type="ECO:0000256" key="2">
    <source>
        <dbReference type="PROSITE-ProRule" id="PRU00176"/>
    </source>
</evidence>
<dbReference type="EMBL" id="JANTQA010000047">
    <property type="protein sequence ID" value="KAJ3432414.1"/>
    <property type="molecule type" value="Genomic_DNA"/>
</dbReference>
<feature type="domain" description="RRM" evidence="4">
    <location>
        <begin position="140"/>
        <end position="214"/>
    </location>
</feature>
<dbReference type="AlphaFoldDB" id="A0AAV7YYG3"/>
<accession>A0AAV7YYG3</accession>
<dbReference type="GO" id="GO:0003723">
    <property type="term" value="F:RNA binding"/>
    <property type="evidence" value="ECO:0007669"/>
    <property type="project" value="UniProtKB-UniRule"/>
</dbReference>
<dbReference type="PANTHER" id="PTHR10501">
    <property type="entry name" value="U1 SMALL NUCLEAR RIBONUCLEOPROTEIN A/U2 SMALL NUCLEAR RIBONUCLEOPROTEIN B"/>
    <property type="match status" value="1"/>
</dbReference>
<evidence type="ECO:0000313" key="5">
    <source>
        <dbReference type="EMBL" id="KAJ3432414.1"/>
    </source>
</evidence>
<feature type="region of interest" description="Disordered" evidence="3">
    <location>
        <begin position="106"/>
        <end position="135"/>
    </location>
</feature>
<dbReference type="Proteomes" id="UP001146793">
    <property type="component" value="Unassembled WGS sequence"/>
</dbReference>
<dbReference type="InterPro" id="IPR012677">
    <property type="entry name" value="Nucleotide-bd_a/b_plait_sf"/>
</dbReference>
<comment type="caution">
    <text evidence="5">The sequence shown here is derived from an EMBL/GenBank/DDBJ whole genome shotgun (WGS) entry which is preliminary data.</text>
</comment>
<keyword evidence="1 2" id="KW-0694">RNA-binding</keyword>
<feature type="compositionally biased region" description="Basic and acidic residues" evidence="3">
    <location>
        <begin position="120"/>
        <end position="129"/>
    </location>
</feature>
<evidence type="ECO:0000313" key="6">
    <source>
        <dbReference type="Proteomes" id="UP001146793"/>
    </source>
</evidence>
<feature type="compositionally biased region" description="Basic residues" evidence="3">
    <location>
        <begin position="106"/>
        <end position="119"/>
    </location>
</feature>
<dbReference type="InterPro" id="IPR000504">
    <property type="entry name" value="RRM_dom"/>
</dbReference>
<name>A0AAV7YYG3_9EUKA</name>
<dbReference type="FunFam" id="3.30.70.330:FF:000029">
    <property type="entry name" value="U2 small nuclear ribonucleoprotein B"/>
    <property type="match status" value="1"/>
</dbReference>
<evidence type="ECO:0000256" key="1">
    <source>
        <dbReference type="ARBA" id="ARBA00022884"/>
    </source>
</evidence>